<dbReference type="Gene3D" id="1.10.10.10">
    <property type="entry name" value="Winged helix-like DNA-binding domain superfamily/Winged helix DNA-binding domain"/>
    <property type="match status" value="1"/>
</dbReference>
<organism evidence="1 2">
    <name type="scientific">Holdemanella biformis</name>
    <dbReference type="NCBI Taxonomy" id="1735"/>
    <lineage>
        <taxon>Bacteria</taxon>
        <taxon>Bacillati</taxon>
        <taxon>Bacillota</taxon>
        <taxon>Erysipelotrichia</taxon>
        <taxon>Erysipelotrichales</taxon>
        <taxon>Erysipelotrichaceae</taxon>
        <taxon>Holdemanella</taxon>
    </lineage>
</organism>
<reference evidence="1 2" key="1">
    <citation type="submission" date="2018-08" db="EMBL/GenBank/DDBJ databases">
        <title>A genome reference for cultivated species of the human gut microbiota.</title>
        <authorList>
            <person name="Zou Y."/>
            <person name="Xue W."/>
            <person name="Luo G."/>
        </authorList>
    </citation>
    <scope>NUCLEOTIDE SEQUENCE [LARGE SCALE GENOMIC DNA]</scope>
    <source>
        <strain evidence="1 2">AF15-20</strain>
    </source>
</reference>
<dbReference type="GeneID" id="66579652"/>
<evidence type="ECO:0000313" key="1">
    <source>
        <dbReference type="EMBL" id="RGU92713.1"/>
    </source>
</evidence>
<dbReference type="Pfam" id="PF02082">
    <property type="entry name" value="Rrf2"/>
    <property type="match status" value="1"/>
</dbReference>
<dbReference type="RefSeq" id="WP_118324930.1">
    <property type="nucleotide sequence ID" value="NZ_DBFBOP010000098.1"/>
</dbReference>
<dbReference type="SUPFAM" id="SSF46785">
    <property type="entry name" value="Winged helix' DNA-binding domain"/>
    <property type="match status" value="1"/>
</dbReference>
<dbReference type="GO" id="GO:0003700">
    <property type="term" value="F:DNA-binding transcription factor activity"/>
    <property type="evidence" value="ECO:0007669"/>
    <property type="project" value="TreeGrafter"/>
</dbReference>
<gene>
    <name evidence="1" type="ORF">DWW32_04455</name>
</gene>
<dbReference type="FunFam" id="1.10.10.10:FF:000138">
    <property type="entry name" value="Rrf2 family transcriptional regulator"/>
    <property type="match status" value="1"/>
</dbReference>
<dbReference type="PANTHER" id="PTHR33221:SF15">
    <property type="entry name" value="HTH-TYPE TRANSCRIPTIONAL REGULATOR YWGB-RELATED"/>
    <property type="match status" value="1"/>
</dbReference>
<dbReference type="PROSITE" id="PS51197">
    <property type="entry name" value="HTH_RRF2_2"/>
    <property type="match status" value="1"/>
</dbReference>
<sequence length="148" mass="16563">MQISSRFTIAVHIFACINTFENNFKITSDFLASSVNVNSVIIRKILSQLKSAGLVTVQRGSGGATIAKKLDDISFLDIYRAVDCVEKGELFHFHENPNSNCPVGRNIHNVLDSKLEQVQSALENELKKITLADVMKDTQYYIAKENKK</sequence>
<name>A0A395WDG7_9FIRM</name>
<proteinExistence type="predicted"/>
<dbReference type="PANTHER" id="PTHR33221">
    <property type="entry name" value="WINGED HELIX-TURN-HELIX TRANSCRIPTIONAL REGULATOR, RRF2 FAMILY"/>
    <property type="match status" value="1"/>
</dbReference>
<comment type="caution">
    <text evidence="1">The sequence shown here is derived from an EMBL/GenBank/DDBJ whole genome shotgun (WGS) entry which is preliminary data.</text>
</comment>
<dbReference type="EMBL" id="QRYQ01000005">
    <property type="protein sequence ID" value="RGU92713.1"/>
    <property type="molecule type" value="Genomic_DNA"/>
</dbReference>
<accession>A0A395WDG7</accession>
<dbReference type="GO" id="GO:0005829">
    <property type="term" value="C:cytosol"/>
    <property type="evidence" value="ECO:0007669"/>
    <property type="project" value="TreeGrafter"/>
</dbReference>
<dbReference type="Proteomes" id="UP000265489">
    <property type="component" value="Unassembled WGS sequence"/>
</dbReference>
<evidence type="ECO:0000313" key="2">
    <source>
        <dbReference type="Proteomes" id="UP000265489"/>
    </source>
</evidence>
<protein>
    <submittedName>
        <fullName evidence="1">Rrf2 family transcriptional regulator</fullName>
    </submittedName>
</protein>
<dbReference type="InterPro" id="IPR000944">
    <property type="entry name" value="Tscrpt_reg_Rrf2"/>
</dbReference>
<dbReference type="InterPro" id="IPR036388">
    <property type="entry name" value="WH-like_DNA-bd_sf"/>
</dbReference>
<dbReference type="AlphaFoldDB" id="A0A395WDG7"/>
<dbReference type="InterPro" id="IPR036390">
    <property type="entry name" value="WH_DNA-bd_sf"/>
</dbReference>